<accession>W2S0J8</accession>
<dbReference type="Pfam" id="PF11951">
    <property type="entry name" value="Fungal_trans_2"/>
    <property type="match status" value="1"/>
</dbReference>
<dbReference type="eggNOG" id="ENOG502SMD3">
    <property type="taxonomic scope" value="Eukaryota"/>
</dbReference>
<dbReference type="AlphaFoldDB" id="W2S0J8"/>
<evidence type="ECO:0000313" key="1">
    <source>
        <dbReference type="EMBL" id="ETN42207.1"/>
    </source>
</evidence>
<dbReference type="InterPro" id="IPR021858">
    <property type="entry name" value="Fun_TF"/>
</dbReference>
<evidence type="ECO:0008006" key="3">
    <source>
        <dbReference type="Google" id="ProtNLM"/>
    </source>
</evidence>
<dbReference type="InParanoid" id="W2S0J8"/>
<dbReference type="Proteomes" id="UP000030752">
    <property type="component" value="Unassembled WGS sequence"/>
</dbReference>
<dbReference type="VEuPathDB" id="FungiDB:HMPREF1541_04148"/>
<reference evidence="1 2" key="1">
    <citation type="submission" date="2013-03" db="EMBL/GenBank/DDBJ databases">
        <title>The Genome Sequence of Phialophora europaea CBS 101466.</title>
        <authorList>
            <consortium name="The Broad Institute Genomics Platform"/>
            <person name="Cuomo C."/>
            <person name="de Hoog S."/>
            <person name="Gorbushina A."/>
            <person name="Walker B."/>
            <person name="Young S.K."/>
            <person name="Zeng Q."/>
            <person name="Gargeya S."/>
            <person name="Fitzgerald M."/>
            <person name="Haas B."/>
            <person name="Abouelleil A."/>
            <person name="Allen A.W."/>
            <person name="Alvarado L."/>
            <person name="Arachchi H.M."/>
            <person name="Berlin A.M."/>
            <person name="Chapman S.B."/>
            <person name="Gainer-Dewar J."/>
            <person name="Goldberg J."/>
            <person name="Griggs A."/>
            <person name="Gujja S."/>
            <person name="Hansen M."/>
            <person name="Howarth C."/>
            <person name="Imamovic A."/>
            <person name="Ireland A."/>
            <person name="Larimer J."/>
            <person name="McCowan C."/>
            <person name="Murphy C."/>
            <person name="Pearson M."/>
            <person name="Poon T.W."/>
            <person name="Priest M."/>
            <person name="Roberts A."/>
            <person name="Saif S."/>
            <person name="Shea T."/>
            <person name="Sisk P."/>
            <person name="Sykes S."/>
            <person name="Wortman J."/>
            <person name="Nusbaum C."/>
            <person name="Birren B."/>
        </authorList>
    </citation>
    <scope>NUCLEOTIDE SEQUENCE [LARGE SCALE GENOMIC DNA]</scope>
    <source>
        <strain evidence="1 2">CBS 101466</strain>
    </source>
</reference>
<dbReference type="RefSeq" id="XP_008716716.1">
    <property type="nucleotide sequence ID" value="XM_008718494.1"/>
</dbReference>
<evidence type="ECO:0000313" key="2">
    <source>
        <dbReference type="Proteomes" id="UP000030752"/>
    </source>
</evidence>
<name>W2S0J8_CYPE1</name>
<organism evidence="1 2">
    <name type="scientific">Cyphellophora europaea (strain CBS 101466)</name>
    <name type="common">Phialophora europaea</name>
    <dbReference type="NCBI Taxonomy" id="1220924"/>
    <lineage>
        <taxon>Eukaryota</taxon>
        <taxon>Fungi</taxon>
        <taxon>Dikarya</taxon>
        <taxon>Ascomycota</taxon>
        <taxon>Pezizomycotina</taxon>
        <taxon>Eurotiomycetes</taxon>
        <taxon>Chaetothyriomycetidae</taxon>
        <taxon>Chaetothyriales</taxon>
        <taxon>Cyphellophoraceae</taxon>
        <taxon>Cyphellophora</taxon>
    </lineage>
</organism>
<dbReference type="GeneID" id="19971487"/>
<dbReference type="STRING" id="1220924.W2S0J8"/>
<dbReference type="EMBL" id="KB822719">
    <property type="protein sequence ID" value="ETN42207.1"/>
    <property type="molecule type" value="Genomic_DNA"/>
</dbReference>
<protein>
    <recommendedName>
        <fullName evidence="3">Transcription factor domain-containing protein</fullName>
    </recommendedName>
</protein>
<dbReference type="OrthoDB" id="2015447at2759"/>
<sequence length="207" mass="24345">MPHHTQADISRILNNFRHQSGRRTWGFDVFYCPIDLFEHIGEIVVLYESQRDQQEIAMLNNIDKAVRIINAIQIWSMPVESKLRHHTIEVWRTGILLYLARLFHLTNDILNKADLIETIFHHRHAIPSNTSWSYATSWPLFQAGLLLTSEDHHKTWLRNELHSNFQTLGCFHQKLAVDALDQLWQANDDVLDPLLAIKSPFRRAIFY</sequence>
<keyword evidence="2" id="KW-1185">Reference proteome</keyword>
<gene>
    <name evidence="1" type="ORF">HMPREF1541_04148</name>
</gene>
<proteinExistence type="predicted"/>
<dbReference type="HOGENOM" id="CLU_1326328_0_0_1"/>